<dbReference type="EMBL" id="ML996688">
    <property type="protein sequence ID" value="KAF2404371.1"/>
    <property type="molecule type" value="Genomic_DNA"/>
</dbReference>
<evidence type="ECO:0000256" key="5">
    <source>
        <dbReference type="SAM" id="MobiDB-lite"/>
    </source>
</evidence>
<feature type="transmembrane region" description="Helical" evidence="6">
    <location>
        <begin position="239"/>
        <end position="258"/>
    </location>
</feature>
<feature type="transmembrane region" description="Helical" evidence="6">
    <location>
        <begin position="98"/>
        <end position="120"/>
    </location>
</feature>
<feature type="compositionally biased region" description="Basic and acidic residues" evidence="5">
    <location>
        <begin position="715"/>
        <end position="724"/>
    </location>
</feature>
<keyword evidence="7" id="KW-0732">Signal</keyword>
<feature type="region of interest" description="Disordered" evidence="5">
    <location>
        <begin position="571"/>
        <end position="621"/>
    </location>
</feature>
<sequence>MGSIRALLWIVGFLLLFVSPTTSRPSCKDALVKDISAGISSAVCREAFLHAIRRDEAEPEAPSNSGNHSSSAETSLGHLQLLPNGTLITVTDPKKLPIIPVISPAVGVAGALLLVTGLLYCTIGIKSKSYHLFFSTLYSIGICVIVLVLYLINPPASNGIQGAYLGIALAAGVVGGVFSLIFREHTQIVVYQLGGFCFAMWVLCLTDGGTVKSAPGKVAFICIVTVLPLGFTLSRHTRYHGLIACLAFSGATAAMVGIDCFTRAGLKEFWIYIWGVNKKEFPIGTHTYPATPGILAENCCIIPLALVGAALQMQNWESIRQRRADEEAVRQQSEAERRAVEAEIGQRTQQDMVEREEWEQTFGGNLPTPPTQRSSKVMETSASSSQRGPNHRTSDEEVPLADLGSTDRDERPSTAPTSVPSMPLRTYPALTHHPYVEQTLSEEIHHFACRRADQFDSTGMELSGPMPSSAAATLGDCITPMESDKTLEHTLPRVPSRYRSRKFASRQALEALEGRSQPPPAGMFPRTGTSTVRVPRQNSGKLPQLTGLAGCGGALGADSERKSTVDVAKAEMTSPVDGEGRGPTPPALSPAADCASQAESQVDEEHPRPGPPSIPSPPLKYHEKRVRVDEWAKRLVEAELPDPEPIRYEDPVDGFWPAKPAPEAQPVPPAELARLAETMEQPARHSEVFRRHSQVPKTVDEYGLHRRSAATQISDSRRASRHESVQSSTRRRSARLSWPDPSETLMARQREMFLQRQSGTGSDLTGNGPQNTMVSSRLTSATLQDDEPLAAIYDRGQVGEQTPDCWRTQPPPFGAVAE</sequence>
<proteinExistence type="predicted"/>
<name>A0A6G1I851_9PEZI</name>
<dbReference type="AlphaFoldDB" id="A0A6G1I851"/>
<feature type="domain" description="TM7S3/TM198-like" evidence="8">
    <location>
        <begin position="110"/>
        <end position="313"/>
    </location>
</feature>
<feature type="transmembrane region" description="Helical" evidence="6">
    <location>
        <begin position="189"/>
        <end position="208"/>
    </location>
</feature>
<feature type="compositionally biased region" description="Polar residues" evidence="5">
    <location>
        <begin position="755"/>
        <end position="783"/>
    </location>
</feature>
<feature type="transmembrane region" description="Helical" evidence="6">
    <location>
        <begin position="214"/>
        <end position="232"/>
    </location>
</feature>
<organism evidence="9 10">
    <name type="scientific">Trichodelitschia bisporula</name>
    <dbReference type="NCBI Taxonomy" id="703511"/>
    <lineage>
        <taxon>Eukaryota</taxon>
        <taxon>Fungi</taxon>
        <taxon>Dikarya</taxon>
        <taxon>Ascomycota</taxon>
        <taxon>Pezizomycotina</taxon>
        <taxon>Dothideomycetes</taxon>
        <taxon>Dothideomycetes incertae sedis</taxon>
        <taxon>Phaeotrichales</taxon>
        <taxon>Phaeotrichaceae</taxon>
        <taxon>Trichodelitschia</taxon>
    </lineage>
</organism>
<dbReference type="GO" id="GO:0016020">
    <property type="term" value="C:membrane"/>
    <property type="evidence" value="ECO:0007669"/>
    <property type="project" value="UniProtKB-SubCell"/>
</dbReference>
<feature type="transmembrane region" description="Helical" evidence="6">
    <location>
        <begin position="132"/>
        <end position="152"/>
    </location>
</feature>
<feature type="transmembrane region" description="Helical" evidence="6">
    <location>
        <begin position="164"/>
        <end position="182"/>
    </location>
</feature>
<feature type="compositionally biased region" description="Polar residues" evidence="5">
    <location>
        <begin position="527"/>
        <end position="541"/>
    </location>
</feature>
<evidence type="ECO:0000313" key="10">
    <source>
        <dbReference type="Proteomes" id="UP000799640"/>
    </source>
</evidence>
<feature type="compositionally biased region" description="Pro residues" evidence="5">
    <location>
        <begin position="609"/>
        <end position="618"/>
    </location>
</feature>
<dbReference type="PANTHER" id="PTHR39469:SF1">
    <property type="entry name" value="DUF4203 DOMAIN-CONTAINING PROTEIN"/>
    <property type="match status" value="1"/>
</dbReference>
<feature type="region of interest" description="Disordered" evidence="5">
    <location>
        <begin position="644"/>
        <end position="666"/>
    </location>
</feature>
<feature type="region of interest" description="Disordered" evidence="5">
    <location>
        <begin position="333"/>
        <end position="425"/>
    </location>
</feature>
<evidence type="ECO:0000313" key="9">
    <source>
        <dbReference type="EMBL" id="KAF2404371.1"/>
    </source>
</evidence>
<feature type="region of interest" description="Disordered" evidence="5">
    <location>
        <begin position="679"/>
        <end position="783"/>
    </location>
</feature>
<keyword evidence="3 6" id="KW-1133">Transmembrane helix</keyword>
<feature type="region of interest" description="Disordered" evidence="5">
    <location>
        <begin position="510"/>
        <end position="545"/>
    </location>
</feature>
<evidence type="ECO:0000259" key="8">
    <source>
        <dbReference type="Pfam" id="PF13886"/>
    </source>
</evidence>
<protein>
    <recommendedName>
        <fullName evidence="8">TM7S3/TM198-like domain-containing protein</fullName>
    </recommendedName>
</protein>
<evidence type="ECO:0000256" key="6">
    <source>
        <dbReference type="SAM" id="Phobius"/>
    </source>
</evidence>
<dbReference type="OrthoDB" id="102260at2759"/>
<dbReference type="Proteomes" id="UP000799640">
    <property type="component" value="Unassembled WGS sequence"/>
</dbReference>
<feature type="chain" id="PRO_5026023656" description="TM7S3/TM198-like domain-containing protein" evidence="7">
    <location>
        <begin position="24"/>
        <end position="818"/>
    </location>
</feature>
<feature type="compositionally biased region" description="Polar residues" evidence="5">
    <location>
        <begin position="371"/>
        <end position="388"/>
    </location>
</feature>
<dbReference type="InterPro" id="IPR025256">
    <property type="entry name" value="TM7S3/TM198-like_dom"/>
</dbReference>
<evidence type="ECO:0000256" key="1">
    <source>
        <dbReference type="ARBA" id="ARBA00004141"/>
    </source>
</evidence>
<evidence type="ECO:0000256" key="2">
    <source>
        <dbReference type="ARBA" id="ARBA00022692"/>
    </source>
</evidence>
<dbReference type="Pfam" id="PF13886">
    <property type="entry name" value="TM7S3_TM198"/>
    <property type="match status" value="1"/>
</dbReference>
<gene>
    <name evidence="9" type="ORF">EJ06DRAFT_200081</name>
</gene>
<keyword evidence="10" id="KW-1185">Reference proteome</keyword>
<evidence type="ECO:0000256" key="7">
    <source>
        <dbReference type="SAM" id="SignalP"/>
    </source>
</evidence>
<keyword evidence="4 6" id="KW-0472">Membrane</keyword>
<evidence type="ECO:0000256" key="3">
    <source>
        <dbReference type="ARBA" id="ARBA00022989"/>
    </source>
</evidence>
<reference evidence="9" key="1">
    <citation type="journal article" date="2020" name="Stud. Mycol.">
        <title>101 Dothideomycetes genomes: a test case for predicting lifestyles and emergence of pathogens.</title>
        <authorList>
            <person name="Haridas S."/>
            <person name="Albert R."/>
            <person name="Binder M."/>
            <person name="Bloem J."/>
            <person name="Labutti K."/>
            <person name="Salamov A."/>
            <person name="Andreopoulos B."/>
            <person name="Baker S."/>
            <person name="Barry K."/>
            <person name="Bills G."/>
            <person name="Bluhm B."/>
            <person name="Cannon C."/>
            <person name="Castanera R."/>
            <person name="Culley D."/>
            <person name="Daum C."/>
            <person name="Ezra D."/>
            <person name="Gonzalez J."/>
            <person name="Henrissat B."/>
            <person name="Kuo A."/>
            <person name="Liang C."/>
            <person name="Lipzen A."/>
            <person name="Lutzoni F."/>
            <person name="Magnuson J."/>
            <person name="Mondo S."/>
            <person name="Nolan M."/>
            <person name="Ohm R."/>
            <person name="Pangilinan J."/>
            <person name="Park H.-J."/>
            <person name="Ramirez L."/>
            <person name="Alfaro M."/>
            <person name="Sun H."/>
            <person name="Tritt A."/>
            <person name="Yoshinaga Y."/>
            <person name="Zwiers L.-H."/>
            <person name="Turgeon B."/>
            <person name="Goodwin S."/>
            <person name="Spatafora J."/>
            <person name="Crous P."/>
            <person name="Grigoriev I."/>
        </authorList>
    </citation>
    <scope>NUCLEOTIDE SEQUENCE</scope>
    <source>
        <strain evidence="9">CBS 262.69</strain>
    </source>
</reference>
<accession>A0A6G1I851</accession>
<feature type="signal peptide" evidence="7">
    <location>
        <begin position="1"/>
        <end position="23"/>
    </location>
</feature>
<comment type="subcellular location">
    <subcellularLocation>
        <location evidence="1">Membrane</location>
        <topology evidence="1">Multi-pass membrane protein</topology>
    </subcellularLocation>
</comment>
<keyword evidence="2 6" id="KW-0812">Transmembrane</keyword>
<dbReference type="PANTHER" id="PTHR39469">
    <property type="entry name" value="CHROMOSOME 1, WHOLE GENOME SHOTGUN SEQUENCE"/>
    <property type="match status" value="1"/>
</dbReference>
<evidence type="ECO:0000256" key="4">
    <source>
        <dbReference type="ARBA" id="ARBA00023136"/>
    </source>
</evidence>